<dbReference type="AlphaFoldDB" id="W4H4X9"/>
<organism evidence="1">
    <name type="scientific">Aphanomyces astaci</name>
    <name type="common">Crayfish plague agent</name>
    <dbReference type="NCBI Taxonomy" id="112090"/>
    <lineage>
        <taxon>Eukaryota</taxon>
        <taxon>Sar</taxon>
        <taxon>Stramenopiles</taxon>
        <taxon>Oomycota</taxon>
        <taxon>Saprolegniomycetes</taxon>
        <taxon>Saprolegniales</taxon>
        <taxon>Verrucalvaceae</taxon>
        <taxon>Aphanomyces</taxon>
    </lineage>
</organism>
<dbReference type="EMBL" id="KI913117">
    <property type="protein sequence ID" value="ETV86193.1"/>
    <property type="molecule type" value="Genomic_DNA"/>
</dbReference>
<sequence>MTSCLARPRVGMDCRQCWPSSAAAAEARLAAYSCHCREKTARCSATVGAAACAAAAGQTSWPWHWSERCQRRRWVAVRLPCWRPMGGCCWPLQQHLNGVGCCSSVGSCRCGPSRSGT</sequence>
<protein>
    <submittedName>
        <fullName evidence="1">Uncharacterized protein</fullName>
    </submittedName>
</protein>
<gene>
    <name evidence="1" type="ORF">H257_02635</name>
</gene>
<dbReference type="GeneID" id="20804631"/>
<accession>W4H4X9</accession>
<dbReference type="VEuPathDB" id="FungiDB:H257_02635"/>
<reference evidence="1" key="1">
    <citation type="submission" date="2013-12" db="EMBL/GenBank/DDBJ databases">
        <title>The Genome Sequence of Aphanomyces astaci APO3.</title>
        <authorList>
            <consortium name="The Broad Institute Genomics Platform"/>
            <person name="Russ C."/>
            <person name="Tyler B."/>
            <person name="van West P."/>
            <person name="Dieguez-Uribeondo J."/>
            <person name="Young S.K."/>
            <person name="Zeng Q."/>
            <person name="Gargeya S."/>
            <person name="Fitzgerald M."/>
            <person name="Abouelleil A."/>
            <person name="Alvarado L."/>
            <person name="Chapman S.B."/>
            <person name="Gainer-Dewar J."/>
            <person name="Goldberg J."/>
            <person name="Griggs A."/>
            <person name="Gujja S."/>
            <person name="Hansen M."/>
            <person name="Howarth C."/>
            <person name="Imamovic A."/>
            <person name="Ireland A."/>
            <person name="Larimer J."/>
            <person name="McCowan C."/>
            <person name="Murphy C."/>
            <person name="Pearson M."/>
            <person name="Poon T.W."/>
            <person name="Priest M."/>
            <person name="Roberts A."/>
            <person name="Saif S."/>
            <person name="Shea T."/>
            <person name="Sykes S."/>
            <person name="Wortman J."/>
            <person name="Nusbaum C."/>
            <person name="Birren B."/>
        </authorList>
    </citation>
    <scope>NUCLEOTIDE SEQUENCE [LARGE SCALE GENOMIC DNA]</scope>
    <source>
        <strain evidence="1">APO3</strain>
    </source>
</reference>
<dbReference type="RefSeq" id="XP_009824665.1">
    <property type="nucleotide sequence ID" value="XM_009826363.1"/>
</dbReference>
<proteinExistence type="predicted"/>
<evidence type="ECO:0000313" key="1">
    <source>
        <dbReference type="EMBL" id="ETV86193.1"/>
    </source>
</evidence>
<name>W4H4X9_APHAT</name>